<dbReference type="FunFam" id="3.40.50.1100:FF:000007">
    <property type="entry name" value="L-threonine dehydratase catabolic TdcB"/>
    <property type="match status" value="1"/>
</dbReference>
<organism evidence="6 7">
    <name type="scientific">Pontibacter arcticus</name>
    <dbReference type="NCBI Taxonomy" id="2080288"/>
    <lineage>
        <taxon>Bacteria</taxon>
        <taxon>Pseudomonadati</taxon>
        <taxon>Bacteroidota</taxon>
        <taxon>Cytophagia</taxon>
        <taxon>Cytophagales</taxon>
        <taxon>Hymenobacteraceae</taxon>
        <taxon>Pontibacter</taxon>
    </lineage>
</organism>
<dbReference type="AlphaFoldDB" id="A0A364RGQ0"/>
<accession>A0A364RGQ0</accession>
<dbReference type="OrthoDB" id="9811476at2"/>
<protein>
    <submittedName>
        <fullName evidence="6">Threonine/serine dehydratase</fullName>
    </submittedName>
</protein>
<dbReference type="GO" id="GO:0005524">
    <property type="term" value="F:ATP binding"/>
    <property type="evidence" value="ECO:0007669"/>
    <property type="project" value="TreeGrafter"/>
</dbReference>
<dbReference type="Gene3D" id="3.40.50.1100">
    <property type="match status" value="2"/>
</dbReference>
<dbReference type="PANTHER" id="PTHR43050">
    <property type="entry name" value="SERINE / THREONINE RACEMASE FAMILY MEMBER"/>
    <property type="match status" value="1"/>
</dbReference>
<reference evidence="6 7" key="2">
    <citation type="submission" date="2018-07" db="EMBL/GenBank/DDBJ databases">
        <title>Pontibacter sp. 2b14 genomic sequence and assembly.</title>
        <authorList>
            <person name="Du Z.-J."/>
        </authorList>
    </citation>
    <scope>NUCLEOTIDE SEQUENCE [LARGE SCALE GENOMIC DNA]</scope>
    <source>
        <strain evidence="6 7">2b14</strain>
    </source>
</reference>
<comment type="caution">
    <text evidence="6">The sequence shown here is derived from an EMBL/GenBank/DDBJ whole genome shotgun (WGS) entry which is preliminary data.</text>
</comment>
<proteinExistence type="inferred from homology"/>
<dbReference type="EMBL" id="QMDV01000002">
    <property type="protein sequence ID" value="RAU83437.1"/>
    <property type="molecule type" value="Genomic_DNA"/>
</dbReference>
<comment type="cofactor">
    <cofactor evidence="1">
        <name>pyridoxal 5'-phosphate</name>
        <dbReference type="ChEBI" id="CHEBI:597326"/>
    </cofactor>
</comment>
<evidence type="ECO:0000313" key="7">
    <source>
        <dbReference type="Proteomes" id="UP000251692"/>
    </source>
</evidence>
<dbReference type="GO" id="GO:0030378">
    <property type="term" value="F:serine racemase activity"/>
    <property type="evidence" value="ECO:0007669"/>
    <property type="project" value="TreeGrafter"/>
</dbReference>
<dbReference type="SUPFAM" id="SSF53686">
    <property type="entry name" value="Tryptophan synthase beta subunit-like PLP-dependent enzymes"/>
    <property type="match status" value="1"/>
</dbReference>
<keyword evidence="4" id="KW-0456">Lyase</keyword>
<dbReference type="GO" id="GO:0000287">
    <property type="term" value="F:magnesium ion binding"/>
    <property type="evidence" value="ECO:0007669"/>
    <property type="project" value="TreeGrafter"/>
</dbReference>
<dbReference type="Pfam" id="PF00291">
    <property type="entry name" value="PALP"/>
    <property type="match status" value="1"/>
</dbReference>
<keyword evidence="3" id="KW-0663">Pyridoxal phosphate</keyword>
<feature type="domain" description="Tryptophan synthase beta chain-like PALP" evidence="5">
    <location>
        <begin position="14"/>
        <end position="300"/>
    </location>
</feature>
<dbReference type="InterPro" id="IPR036052">
    <property type="entry name" value="TrpB-like_PALP_sf"/>
</dbReference>
<evidence type="ECO:0000259" key="5">
    <source>
        <dbReference type="Pfam" id="PF00291"/>
    </source>
</evidence>
<name>A0A364RGQ0_9BACT</name>
<dbReference type="GO" id="GO:0018114">
    <property type="term" value="F:threonine racemase activity"/>
    <property type="evidence" value="ECO:0007669"/>
    <property type="project" value="TreeGrafter"/>
</dbReference>
<dbReference type="PANTHER" id="PTHR43050:SF1">
    <property type="entry name" value="SERINE RACEMASE"/>
    <property type="match status" value="1"/>
</dbReference>
<dbReference type="Proteomes" id="UP000251692">
    <property type="component" value="Unassembled WGS sequence"/>
</dbReference>
<dbReference type="GO" id="GO:0070179">
    <property type="term" value="P:D-serine biosynthetic process"/>
    <property type="evidence" value="ECO:0007669"/>
    <property type="project" value="TreeGrafter"/>
</dbReference>
<comment type="similarity">
    <text evidence="2">Belongs to the serine/threonine dehydratase family.</text>
</comment>
<dbReference type="CDD" id="cd01562">
    <property type="entry name" value="Thr-dehyd"/>
    <property type="match status" value="1"/>
</dbReference>
<evidence type="ECO:0000256" key="3">
    <source>
        <dbReference type="ARBA" id="ARBA00022898"/>
    </source>
</evidence>
<sequence>MKQDLLDCQARIVPYIHRTPVLSSQLLNDLAGASLYFKCENFQRMGAFKFRGATNAILQLTAQQRARGVVTHSSGNFAQALALAAREVGTIAYIVMPRTAPQVKKDAVSGYGGHIIECEPTLAAREKTASDLVQKYGATFIHPSNQDEVILGQGTAALELLEDHPNLNAIFSPVGGGGLIAGTALAAHYFGNNCDVIGGEPEAADDAYRSLIAGRIETNTATNTIADGLRTELGDRNFPIIQQHVQEIIRVSEAAIIAAMRLIWERMKIIVEASSAVALAALLIEKGRFEGQKVGILLSGGNVDLLDLPFGQTKAG</sequence>
<evidence type="ECO:0000313" key="6">
    <source>
        <dbReference type="EMBL" id="RAU83437.1"/>
    </source>
</evidence>
<reference evidence="6 7" key="1">
    <citation type="submission" date="2018-06" db="EMBL/GenBank/DDBJ databases">
        <authorList>
            <person name="Liu Z.-W."/>
        </authorList>
    </citation>
    <scope>NUCLEOTIDE SEQUENCE [LARGE SCALE GENOMIC DNA]</scope>
    <source>
        <strain evidence="6 7">2b14</strain>
    </source>
</reference>
<evidence type="ECO:0000256" key="1">
    <source>
        <dbReference type="ARBA" id="ARBA00001933"/>
    </source>
</evidence>
<keyword evidence="7" id="KW-1185">Reference proteome</keyword>
<dbReference type="GO" id="GO:0003941">
    <property type="term" value="F:L-serine ammonia-lyase activity"/>
    <property type="evidence" value="ECO:0007669"/>
    <property type="project" value="TreeGrafter"/>
</dbReference>
<dbReference type="InterPro" id="IPR001926">
    <property type="entry name" value="TrpB-like_PALP"/>
</dbReference>
<evidence type="ECO:0000256" key="2">
    <source>
        <dbReference type="ARBA" id="ARBA00010869"/>
    </source>
</evidence>
<dbReference type="GO" id="GO:0030170">
    <property type="term" value="F:pyridoxal phosphate binding"/>
    <property type="evidence" value="ECO:0007669"/>
    <property type="project" value="TreeGrafter"/>
</dbReference>
<evidence type="ECO:0000256" key="4">
    <source>
        <dbReference type="ARBA" id="ARBA00023239"/>
    </source>
</evidence>
<gene>
    <name evidence="6" type="ORF">DP923_05590</name>
</gene>